<gene>
    <name evidence="4" type="ORF">FOMPIDRAFT_1060560</name>
</gene>
<dbReference type="PANTHER" id="PTHR40465">
    <property type="entry name" value="CHROMOSOME 1, WHOLE GENOME SHOTGUN SEQUENCE"/>
    <property type="match status" value="1"/>
</dbReference>
<sequence>MGELDRTYGAVVIGAFLAAVLFGITNLQTFIYFQRYPSDRLWNKISVCWLWLLDAVHLALCVHMVYWYLVTNFLNPFALVEIVWSFKAQIIVDWVTYLPLGAATFVDVIIALSLCYFLERCRIGSTSSGIDSTITLLMVYTLNTGVITSLCSLTAIVTMAALPTTFAVISVEFMLTKLYVNSFLAMFNARNKLRGLGSIVDADAVVQPLSSSATSSPTDRKVPAFAFSPTNSTGRSDLRVSICLDALERAPVVDVDVEHGHSIHFPWPAGSAGSCEDRDAAPTSIGRHAPLVPRAGGRPRRVPSPSVDSASSATATVTTVADSYNFGKTRIPRRSAYDVFTPKRPDSSLLGNVDEIWDGSQSQTTRAQTPSELIGMALTKDA</sequence>
<protein>
    <recommendedName>
        <fullName evidence="3">DUF6534 domain-containing protein</fullName>
    </recommendedName>
</protein>
<dbReference type="OrthoDB" id="2535105at2759"/>
<dbReference type="eggNOG" id="ENOG502SPXZ">
    <property type="taxonomic scope" value="Eukaryota"/>
</dbReference>
<dbReference type="EMBL" id="KE504152">
    <property type="protein sequence ID" value="EPT00014.1"/>
    <property type="molecule type" value="Genomic_DNA"/>
</dbReference>
<accession>S8E9M8</accession>
<keyword evidence="2" id="KW-1133">Transmembrane helix</keyword>
<dbReference type="Proteomes" id="UP000015241">
    <property type="component" value="Unassembled WGS sequence"/>
</dbReference>
<feature type="transmembrane region" description="Helical" evidence="2">
    <location>
        <begin position="139"/>
        <end position="160"/>
    </location>
</feature>
<evidence type="ECO:0000313" key="4">
    <source>
        <dbReference type="EMBL" id="EPT00014.1"/>
    </source>
</evidence>
<feature type="transmembrane region" description="Helical" evidence="2">
    <location>
        <begin position="45"/>
        <end position="69"/>
    </location>
</feature>
<dbReference type="AlphaFoldDB" id="S8E9M8"/>
<keyword evidence="2" id="KW-0812">Transmembrane</keyword>
<reference evidence="4 5" key="1">
    <citation type="journal article" date="2012" name="Science">
        <title>The Paleozoic origin of enzymatic lignin decomposition reconstructed from 31 fungal genomes.</title>
        <authorList>
            <person name="Floudas D."/>
            <person name="Binder M."/>
            <person name="Riley R."/>
            <person name="Barry K."/>
            <person name="Blanchette R.A."/>
            <person name="Henrissat B."/>
            <person name="Martinez A.T."/>
            <person name="Otillar R."/>
            <person name="Spatafora J.W."/>
            <person name="Yadav J.S."/>
            <person name="Aerts A."/>
            <person name="Benoit I."/>
            <person name="Boyd A."/>
            <person name="Carlson A."/>
            <person name="Copeland A."/>
            <person name="Coutinho P.M."/>
            <person name="de Vries R.P."/>
            <person name="Ferreira P."/>
            <person name="Findley K."/>
            <person name="Foster B."/>
            <person name="Gaskell J."/>
            <person name="Glotzer D."/>
            <person name="Gorecki P."/>
            <person name="Heitman J."/>
            <person name="Hesse C."/>
            <person name="Hori C."/>
            <person name="Igarashi K."/>
            <person name="Jurgens J.A."/>
            <person name="Kallen N."/>
            <person name="Kersten P."/>
            <person name="Kohler A."/>
            <person name="Kuees U."/>
            <person name="Kumar T.K.A."/>
            <person name="Kuo A."/>
            <person name="LaButti K."/>
            <person name="Larrondo L.F."/>
            <person name="Lindquist E."/>
            <person name="Ling A."/>
            <person name="Lombard V."/>
            <person name="Lucas S."/>
            <person name="Lundell T."/>
            <person name="Martin R."/>
            <person name="McLaughlin D.J."/>
            <person name="Morgenstern I."/>
            <person name="Morin E."/>
            <person name="Murat C."/>
            <person name="Nagy L.G."/>
            <person name="Nolan M."/>
            <person name="Ohm R.A."/>
            <person name="Patyshakuliyeva A."/>
            <person name="Rokas A."/>
            <person name="Ruiz-Duenas F.J."/>
            <person name="Sabat G."/>
            <person name="Salamov A."/>
            <person name="Samejima M."/>
            <person name="Schmutz J."/>
            <person name="Slot J.C."/>
            <person name="St John F."/>
            <person name="Stenlid J."/>
            <person name="Sun H."/>
            <person name="Sun S."/>
            <person name="Syed K."/>
            <person name="Tsang A."/>
            <person name="Wiebenga A."/>
            <person name="Young D."/>
            <person name="Pisabarro A."/>
            <person name="Eastwood D.C."/>
            <person name="Martin F."/>
            <person name="Cullen D."/>
            <person name="Grigoriev I.V."/>
            <person name="Hibbett D.S."/>
        </authorList>
    </citation>
    <scope>NUCLEOTIDE SEQUENCE</scope>
    <source>
        <strain evidence="5">FP-58527</strain>
    </source>
</reference>
<feature type="domain" description="DUF6534" evidence="3">
    <location>
        <begin position="104"/>
        <end position="191"/>
    </location>
</feature>
<dbReference type="InterPro" id="IPR045339">
    <property type="entry name" value="DUF6534"/>
</dbReference>
<feature type="region of interest" description="Disordered" evidence="1">
    <location>
        <begin position="285"/>
        <end position="310"/>
    </location>
</feature>
<evidence type="ECO:0000313" key="5">
    <source>
        <dbReference type="Proteomes" id="UP000015241"/>
    </source>
</evidence>
<name>S8E9M8_FOMSC</name>
<keyword evidence="5" id="KW-1185">Reference proteome</keyword>
<dbReference type="STRING" id="743788.S8E9M8"/>
<evidence type="ECO:0000259" key="3">
    <source>
        <dbReference type="Pfam" id="PF20152"/>
    </source>
</evidence>
<feature type="transmembrane region" description="Helical" evidence="2">
    <location>
        <begin position="166"/>
        <end position="187"/>
    </location>
</feature>
<evidence type="ECO:0000256" key="2">
    <source>
        <dbReference type="SAM" id="Phobius"/>
    </source>
</evidence>
<proteinExistence type="predicted"/>
<feature type="transmembrane region" description="Helical" evidence="2">
    <location>
        <begin position="94"/>
        <end position="118"/>
    </location>
</feature>
<dbReference type="PANTHER" id="PTHR40465:SF1">
    <property type="entry name" value="DUF6534 DOMAIN-CONTAINING PROTEIN"/>
    <property type="match status" value="1"/>
</dbReference>
<dbReference type="Pfam" id="PF20152">
    <property type="entry name" value="DUF6534"/>
    <property type="match status" value="1"/>
</dbReference>
<organism evidence="4 5">
    <name type="scientific">Fomitopsis schrenkii</name>
    <name type="common">Brown rot fungus</name>
    <dbReference type="NCBI Taxonomy" id="2126942"/>
    <lineage>
        <taxon>Eukaryota</taxon>
        <taxon>Fungi</taxon>
        <taxon>Dikarya</taxon>
        <taxon>Basidiomycota</taxon>
        <taxon>Agaricomycotina</taxon>
        <taxon>Agaricomycetes</taxon>
        <taxon>Polyporales</taxon>
        <taxon>Fomitopsis</taxon>
    </lineage>
</organism>
<evidence type="ECO:0000256" key="1">
    <source>
        <dbReference type="SAM" id="MobiDB-lite"/>
    </source>
</evidence>
<feature type="transmembrane region" description="Helical" evidence="2">
    <location>
        <begin position="12"/>
        <end position="33"/>
    </location>
</feature>
<dbReference type="InParanoid" id="S8E9M8"/>
<keyword evidence="2" id="KW-0472">Membrane</keyword>
<dbReference type="HOGENOM" id="CLU_723691_0_0_1"/>